<proteinExistence type="predicted"/>
<reference evidence="1" key="1">
    <citation type="submission" date="2018-11" db="EMBL/GenBank/DDBJ databases">
        <authorList>
            <person name="Grassa J C."/>
        </authorList>
    </citation>
    <scope>NUCLEOTIDE SEQUENCE [LARGE SCALE GENOMIC DNA]</scope>
</reference>
<evidence type="ECO:0000313" key="1">
    <source>
        <dbReference type="EnsemblPlants" id="cds.evm.model.09.784"/>
    </source>
</evidence>
<dbReference type="AlphaFoldDB" id="A0A803QHC8"/>
<organism evidence="1 2">
    <name type="scientific">Cannabis sativa</name>
    <name type="common">Hemp</name>
    <name type="synonym">Marijuana</name>
    <dbReference type="NCBI Taxonomy" id="3483"/>
    <lineage>
        <taxon>Eukaryota</taxon>
        <taxon>Viridiplantae</taxon>
        <taxon>Streptophyta</taxon>
        <taxon>Embryophyta</taxon>
        <taxon>Tracheophyta</taxon>
        <taxon>Spermatophyta</taxon>
        <taxon>Magnoliopsida</taxon>
        <taxon>eudicotyledons</taxon>
        <taxon>Gunneridae</taxon>
        <taxon>Pentapetalae</taxon>
        <taxon>rosids</taxon>
        <taxon>fabids</taxon>
        <taxon>Rosales</taxon>
        <taxon>Cannabaceae</taxon>
        <taxon>Cannabis</taxon>
    </lineage>
</organism>
<dbReference type="EnsemblPlants" id="evm.model.09.784">
    <property type="protein sequence ID" value="cds.evm.model.09.784"/>
    <property type="gene ID" value="evm.TU.09.784"/>
</dbReference>
<name>A0A803QHC8_CANSA</name>
<accession>A0A803QHC8</accession>
<protein>
    <submittedName>
        <fullName evidence="1">Uncharacterized protein</fullName>
    </submittedName>
</protein>
<keyword evidence="2" id="KW-1185">Reference proteome</keyword>
<reference evidence="1" key="2">
    <citation type="submission" date="2021-03" db="UniProtKB">
        <authorList>
            <consortium name="EnsemblPlants"/>
        </authorList>
    </citation>
    <scope>IDENTIFICATION</scope>
</reference>
<sequence length="88" mass="9999">GLCEFLSYEPEERVGNFLLMFHVSQAVSPDFPQFPQVASLESFEYISGFSPVPWFTSREVCLVSLFSQGQVDFGYHPPLLPLLQLFHA</sequence>
<dbReference type="Proteomes" id="UP000596661">
    <property type="component" value="Chromosome 9"/>
</dbReference>
<dbReference type="Gramene" id="evm.model.09.784">
    <property type="protein sequence ID" value="cds.evm.model.09.784"/>
    <property type="gene ID" value="evm.TU.09.784"/>
</dbReference>
<dbReference type="EMBL" id="UZAU01000738">
    <property type="status" value="NOT_ANNOTATED_CDS"/>
    <property type="molecule type" value="Genomic_DNA"/>
</dbReference>
<evidence type="ECO:0000313" key="2">
    <source>
        <dbReference type="Proteomes" id="UP000596661"/>
    </source>
</evidence>